<dbReference type="Proteomes" id="UP000023152">
    <property type="component" value="Unassembled WGS sequence"/>
</dbReference>
<sequence length="244" mass="28627">MQGINAAVKYIRDFVQLNHELPDPNRLAHDCGISIEHASMLVLELQNNPDKELLMLYKDNSVLEWAKEQISQNQRIEASQIQKKFGFCDVLTKMAWLQVCPSFFFFKEREIMYWAKQQVMHYCIDAFYDTEMVHKGDVTSHTIRETFGIGWHKCQRIITNRKQGKPSWYIDPDRSDDRRAQETSLHTLPHIKEVIIAPRNADELFPDPKTSRKNKNENKKDRSSNSDSNNSKNKRSAKLTKKDR</sequence>
<evidence type="ECO:0000313" key="3">
    <source>
        <dbReference type="Proteomes" id="UP000023152"/>
    </source>
</evidence>
<evidence type="ECO:0000313" key="2">
    <source>
        <dbReference type="EMBL" id="ETO30519.1"/>
    </source>
</evidence>
<protein>
    <submittedName>
        <fullName evidence="2">Uncharacterized protein</fullName>
    </submittedName>
</protein>
<evidence type="ECO:0000256" key="1">
    <source>
        <dbReference type="SAM" id="MobiDB-lite"/>
    </source>
</evidence>
<reference evidence="2 3" key="1">
    <citation type="journal article" date="2013" name="Curr. Biol.">
        <title>The Genome of the Foraminiferan Reticulomyxa filosa.</title>
        <authorList>
            <person name="Glockner G."/>
            <person name="Hulsmann N."/>
            <person name="Schleicher M."/>
            <person name="Noegel A.A."/>
            <person name="Eichinger L."/>
            <person name="Gallinger C."/>
            <person name="Pawlowski J."/>
            <person name="Sierra R."/>
            <person name="Euteneuer U."/>
            <person name="Pillet L."/>
            <person name="Moustafa A."/>
            <person name="Platzer M."/>
            <person name="Groth M."/>
            <person name="Szafranski K."/>
            <person name="Schliwa M."/>
        </authorList>
    </citation>
    <scope>NUCLEOTIDE SEQUENCE [LARGE SCALE GENOMIC DNA]</scope>
</reference>
<organism evidence="2 3">
    <name type="scientific">Reticulomyxa filosa</name>
    <dbReference type="NCBI Taxonomy" id="46433"/>
    <lineage>
        <taxon>Eukaryota</taxon>
        <taxon>Sar</taxon>
        <taxon>Rhizaria</taxon>
        <taxon>Retaria</taxon>
        <taxon>Foraminifera</taxon>
        <taxon>Monothalamids</taxon>
        <taxon>Reticulomyxidae</taxon>
        <taxon>Reticulomyxa</taxon>
    </lineage>
</organism>
<feature type="region of interest" description="Disordered" evidence="1">
    <location>
        <begin position="199"/>
        <end position="244"/>
    </location>
</feature>
<comment type="caution">
    <text evidence="2">The sequence shown here is derived from an EMBL/GenBank/DDBJ whole genome shotgun (WGS) entry which is preliminary data.</text>
</comment>
<accession>X6NXH1</accession>
<gene>
    <name evidence="2" type="ORF">RFI_06601</name>
</gene>
<feature type="compositionally biased region" description="Basic residues" evidence="1">
    <location>
        <begin position="232"/>
        <end position="244"/>
    </location>
</feature>
<feature type="compositionally biased region" description="Basic and acidic residues" evidence="1">
    <location>
        <begin position="214"/>
        <end position="224"/>
    </location>
</feature>
<dbReference type="EMBL" id="ASPP01005441">
    <property type="protein sequence ID" value="ETO30519.1"/>
    <property type="molecule type" value="Genomic_DNA"/>
</dbReference>
<name>X6NXH1_RETFI</name>
<keyword evidence="3" id="KW-1185">Reference proteome</keyword>
<dbReference type="AlphaFoldDB" id="X6NXH1"/>
<proteinExistence type="predicted"/>